<evidence type="ECO:0000313" key="2">
    <source>
        <dbReference type="EMBL" id="QXE45293.1"/>
    </source>
</evidence>
<dbReference type="EMBL" id="MW505939">
    <property type="protein sequence ID" value="QXE45293.1"/>
    <property type="molecule type" value="mRNA"/>
</dbReference>
<dbReference type="EMBL" id="MW505940">
    <property type="protein sequence ID" value="QXE45294.1"/>
    <property type="molecule type" value="mRNA"/>
</dbReference>
<reference evidence="3" key="1">
    <citation type="submission" date="2021-01" db="EMBL/GenBank/DDBJ databases">
        <title>A conserved role of the duplicated masculinizer gene in sex determination of the Mediterranean flour moth, Ephestia kuehniella.</title>
        <authorList>
            <person name="Visser S."/>
            <person name="Volenikova A."/>
            <person name="Nguyen P."/>
            <person name="Verhulst E.C."/>
            <person name="Marec F."/>
        </authorList>
    </citation>
    <scope>NUCLEOTIDE SEQUENCE</scope>
</reference>
<accession>A0A8H2SG88</accession>
<feature type="compositionally biased region" description="Pro residues" evidence="1">
    <location>
        <begin position="341"/>
        <end position="350"/>
    </location>
</feature>
<sequence length="435" mass="47932">MFKAGQFPSDLIMKHNKKNSMSREDSYVNQPPPPPIQEPPKQGPAAPQQGPSPHSQQGPPMVNPVYQSSWILLPPPPPPREPTPPNYAGPVVNNAPSTSFPTRIDTSKPPPPLPQQVKNGSIRRLPEEGTKAAQTTYHHSPSRPVPEMLPIDIDTTKPPPRLPSVKTNTEKRALSEPHVGPSKTRKIETETTTCENCLQWDLRNLEIEKKKKNKLKEKAILVLRYEEKKKELADIVDTLRGLNNDSSNSEPYDLTSMDLRYALNDPDILLQVRRKKLDATDFLSNSQLPKSQTRNINDIAGSSSSKDSIRNGQGTTNGLTVSAAESPRNFSTSSAVSTQSHPPPIAPPFPASASGAPSSVVTAYSQPPPVPPQFSMGQQSYRPANNLYNQYFPGPSNVEFNPHVNNSVIPPTSVVQPYDQNMYYNMMGRPPPPFT</sequence>
<protein>
    <submittedName>
        <fullName evidence="2">Masculinizer splice variant 1</fullName>
    </submittedName>
    <submittedName>
        <fullName evidence="3">Masculinizer splice variant 2</fullName>
    </submittedName>
</protein>
<dbReference type="AlphaFoldDB" id="A0A8H2SG88"/>
<feature type="region of interest" description="Disordered" evidence="1">
    <location>
        <begin position="1"/>
        <end position="187"/>
    </location>
</feature>
<gene>
    <name evidence="3" type="primary">Masc</name>
</gene>
<organism evidence="3">
    <name type="scientific">Ephestia kuehniella</name>
    <name type="common">Mediterranean flour moth</name>
    <dbReference type="NCBI Taxonomy" id="40079"/>
    <lineage>
        <taxon>Eukaryota</taxon>
        <taxon>Metazoa</taxon>
        <taxon>Ecdysozoa</taxon>
        <taxon>Arthropoda</taxon>
        <taxon>Hexapoda</taxon>
        <taxon>Insecta</taxon>
        <taxon>Pterygota</taxon>
        <taxon>Neoptera</taxon>
        <taxon>Endopterygota</taxon>
        <taxon>Lepidoptera</taxon>
        <taxon>Glossata</taxon>
        <taxon>Ditrysia</taxon>
        <taxon>Pyraloidea</taxon>
        <taxon>Pyralidae</taxon>
        <taxon>Phycitinae</taxon>
        <taxon>Ephestia</taxon>
    </lineage>
</organism>
<feature type="compositionally biased region" description="Low complexity" evidence="1">
    <location>
        <begin position="43"/>
        <end position="60"/>
    </location>
</feature>
<feature type="compositionally biased region" description="Polar residues" evidence="1">
    <location>
        <begin position="293"/>
        <end position="320"/>
    </location>
</feature>
<feature type="compositionally biased region" description="Pro residues" evidence="1">
    <location>
        <begin position="30"/>
        <end position="42"/>
    </location>
</feature>
<evidence type="ECO:0000313" key="3">
    <source>
        <dbReference type="EMBL" id="QXE45294.1"/>
    </source>
</evidence>
<feature type="compositionally biased region" description="Polar residues" evidence="1">
    <location>
        <begin position="328"/>
        <end position="340"/>
    </location>
</feature>
<feature type="region of interest" description="Disordered" evidence="1">
    <location>
        <begin position="293"/>
        <end position="380"/>
    </location>
</feature>
<feature type="compositionally biased region" description="Pro residues" evidence="1">
    <location>
        <begin position="73"/>
        <end position="87"/>
    </location>
</feature>
<evidence type="ECO:0000256" key="1">
    <source>
        <dbReference type="SAM" id="MobiDB-lite"/>
    </source>
</evidence>
<name>A0A8H2SG88_EPHKU</name>
<proteinExistence type="evidence at transcript level"/>